<gene>
    <name evidence="1" type="ORF">AVEN_201214_1</name>
</gene>
<evidence type="ECO:0000313" key="2">
    <source>
        <dbReference type="Proteomes" id="UP000499080"/>
    </source>
</evidence>
<organism evidence="1 2">
    <name type="scientific">Araneus ventricosus</name>
    <name type="common">Orbweaver spider</name>
    <name type="synonym">Epeira ventricosa</name>
    <dbReference type="NCBI Taxonomy" id="182803"/>
    <lineage>
        <taxon>Eukaryota</taxon>
        <taxon>Metazoa</taxon>
        <taxon>Ecdysozoa</taxon>
        <taxon>Arthropoda</taxon>
        <taxon>Chelicerata</taxon>
        <taxon>Arachnida</taxon>
        <taxon>Araneae</taxon>
        <taxon>Araneomorphae</taxon>
        <taxon>Entelegynae</taxon>
        <taxon>Araneoidea</taxon>
        <taxon>Araneidae</taxon>
        <taxon>Araneus</taxon>
    </lineage>
</organism>
<reference evidence="1 2" key="1">
    <citation type="journal article" date="2019" name="Sci. Rep.">
        <title>Orb-weaving spider Araneus ventricosus genome elucidates the spidroin gene catalogue.</title>
        <authorList>
            <person name="Kono N."/>
            <person name="Nakamura H."/>
            <person name="Ohtoshi R."/>
            <person name="Moran D.A.P."/>
            <person name="Shinohara A."/>
            <person name="Yoshida Y."/>
            <person name="Fujiwara M."/>
            <person name="Mori M."/>
            <person name="Tomita M."/>
            <person name="Arakawa K."/>
        </authorList>
    </citation>
    <scope>NUCLEOTIDE SEQUENCE [LARGE SCALE GENOMIC DNA]</scope>
</reference>
<dbReference type="AlphaFoldDB" id="A0A4Y2HPT2"/>
<name>A0A4Y2HPT2_ARAVE</name>
<comment type="caution">
    <text evidence="1">The sequence shown here is derived from an EMBL/GenBank/DDBJ whole genome shotgun (WGS) entry which is preliminary data.</text>
</comment>
<sequence>MIVSDDVSSETRKQATRENVPSSIAEEYFIRMIFIPTINDFISELQLMLNSDFYGIFTSGGPYTIGECNPQRQYYYLYGFEVQHVFQKFGVSINPLRTTVTRTCQLLGAFSPDCHKYLTALVDFSQRMYSVKKGHFHTRNVNQRPQRYLVPGEEYVRQEKQLPDVLCFSYRL</sequence>
<dbReference type="Proteomes" id="UP000499080">
    <property type="component" value="Unassembled WGS sequence"/>
</dbReference>
<proteinExistence type="predicted"/>
<protein>
    <submittedName>
        <fullName evidence="1">Uncharacterized protein</fullName>
    </submittedName>
</protein>
<keyword evidence="2" id="KW-1185">Reference proteome</keyword>
<evidence type="ECO:0000313" key="1">
    <source>
        <dbReference type="EMBL" id="GBM67282.1"/>
    </source>
</evidence>
<dbReference type="EMBL" id="BGPR01002074">
    <property type="protein sequence ID" value="GBM67282.1"/>
    <property type="molecule type" value="Genomic_DNA"/>
</dbReference>
<accession>A0A4Y2HPT2</accession>